<dbReference type="Proteomes" id="UP001500886">
    <property type="component" value="Unassembled WGS sequence"/>
</dbReference>
<protein>
    <submittedName>
        <fullName evidence="6">ScbR family autoregulator-binding transcription factor</fullName>
    </submittedName>
</protein>
<keyword evidence="2 4" id="KW-0238">DNA-binding</keyword>
<reference evidence="6 7" key="1">
    <citation type="journal article" date="2019" name="Int. J. Syst. Evol. Microbiol.">
        <title>The Global Catalogue of Microorganisms (GCM) 10K type strain sequencing project: providing services to taxonomists for standard genome sequencing and annotation.</title>
        <authorList>
            <consortium name="The Broad Institute Genomics Platform"/>
            <consortium name="The Broad Institute Genome Sequencing Center for Infectious Disease"/>
            <person name="Wu L."/>
            <person name="Ma J."/>
        </authorList>
    </citation>
    <scope>NUCLEOTIDE SEQUENCE [LARGE SCALE GENOMIC DNA]</scope>
    <source>
        <strain evidence="6 7">JCM 4542</strain>
    </source>
</reference>
<dbReference type="Pfam" id="PF21935">
    <property type="entry name" value="TetR_C_45"/>
    <property type="match status" value="1"/>
</dbReference>
<evidence type="ECO:0000313" key="7">
    <source>
        <dbReference type="Proteomes" id="UP001500886"/>
    </source>
</evidence>
<keyword evidence="1" id="KW-0805">Transcription regulation</keyword>
<sequence length="214" mass="22969">MARQERAVRTRRVVLEAAAEVFGEYGYERAGISDILKRAGVTKGALYFHFASKEALAQAVIEEQLGMAGGATTGEGLQGAIDLTHETARALQHDVMLRASIRLTLETTFDSPAPAPYEAWVSVIERLLTEAQDRGEVLPQVVPHETAMMIVGSFTGIQVMSEILTGRADLPGRITKFWQHVLPGIAFPGALAHMDPRGTGGYAEAAAKDLPAAS</sequence>
<dbReference type="PANTHER" id="PTHR30055:SF234">
    <property type="entry name" value="HTH-TYPE TRANSCRIPTIONAL REGULATOR BETI"/>
    <property type="match status" value="1"/>
</dbReference>
<evidence type="ECO:0000256" key="3">
    <source>
        <dbReference type="ARBA" id="ARBA00023163"/>
    </source>
</evidence>
<dbReference type="PRINTS" id="PR00455">
    <property type="entry name" value="HTHTETR"/>
</dbReference>
<gene>
    <name evidence="6" type="ORF">GCM10010315_05930</name>
</gene>
<proteinExistence type="predicted"/>
<name>A0ABN3TN68_9ACTN</name>
<evidence type="ECO:0000313" key="6">
    <source>
        <dbReference type="EMBL" id="GAA2708831.1"/>
    </source>
</evidence>
<dbReference type="PROSITE" id="PS50977">
    <property type="entry name" value="HTH_TETR_2"/>
    <property type="match status" value="1"/>
</dbReference>
<dbReference type="Pfam" id="PF00440">
    <property type="entry name" value="TetR_N"/>
    <property type="match status" value="1"/>
</dbReference>
<dbReference type="EMBL" id="BAAASL010000002">
    <property type="protein sequence ID" value="GAA2708831.1"/>
    <property type="molecule type" value="Genomic_DNA"/>
</dbReference>
<dbReference type="RefSeq" id="WP_344433045.1">
    <property type="nucleotide sequence ID" value="NZ_BAAASL010000002.1"/>
</dbReference>
<dbReference type="InterPro" id="IPR054126">
    <property type="entry name" value="CprB_TetR_C"/>
</dbReference>
<dbReference type="SUPFAM" id="SSF48498">
    <property type="entry name" value="Tetracyclin repressor-like, C-terminal domain"/>
    <property type="match status" value="1"/>
</dbReference>
<dbReference type="SUPFAM" id="SSF46689">
    <property type="entry name" value="Homeodomain-like"/>
    <property type="match status" value="1"/>
</dbReference>
<keyword evidence="3" id="KW-0804">Transcription</keyword>
<evidence type="ECO:0000256" key="2">
    <source>
        <dbReference type="ARBA" id="ARBA00023125"/>
    </source>
</evidence>
<organism evidence="6 7">
    <name type="scientific">Streptomyces luteosporeus</name>
    <dbReference type="NCBI Taxonomy" id="173856"/>
    <lineage>
        <taxon>Bacteria</taxon>
        <taxon>Bacillati</taxon>
        <taxon>Actinomycetota</taxon>
        <taxon>Actinomycetes</taxon>
        <taxon>Kitasatosporales</taxon>
        <taxon>Streptomycetaceae</taxon>
        <taxon>Streptomyces</taxon>
    </lineage>
</organism>
<dbReference type="InterPro" id="IPR009057">
    <property type="entry name" value="Homeodomain-like_sf"/>
</dbReference>
<evidence type="ECO:0000259" key="5">
    <source>
        <dbReference type="PROSITE" id="PS50977"/>
    </source>
</evidence>
<dbReference type="InterPro" id="IPR050109">
    <property type="entry name" value="HTH-type_TetR-like_transc_reg"/>
</dbReference>
<keyword evidence="7" id="KW-1185">Reference proteome</keyword>
<dbReference type="Gene3D" id="1.10.357.10">
    <property type="entry name" value="Tetracycline Repressor, domain 2"/>
    <property type="match status" value="1"/>
</dbReference>
<dbReference type="NCBIfam" id="NF041196">
    <property type="entry name" value="ScbR_bind_reg"/>
    <property type="match status" value="1"/>
</dbReference>
<dbReference type="InterPro" id="IPR001647">
    <property type="entry name" value="HTH_TetR"/>
</dbReference>
<comment type="caution">
    <text evidence="6">The sequence shown here is derived from an EMBL/GenBank/DDBJ whole genome shotgun (WGS) entry which is preliminary data.</text>
</comment>
<evidence type="ECO:0000256" key="1">
    <source>
        <dbReference type="ARBA" id="ARBA00023015"/>
    </source>
</evidence>
<accession>A0ABN3TN68</accession>
<dbReference type="InterPro" id="IPR036271">
    <property type="entry name" value="Tet_transcr_reg_TetR-rel_C_sf"/>
</dbReference>
<dbReference type="InterPro" id="IPR047923">
    <property type="entry name" value="ArpA-like"/>
</dbReference>
<evidence type="ECO:0000256" key="4">
    <source>
        <dbReference type="PROSITE-ProRule" id="PRU00335"/>
    </source>
</evidence>
<feature type="DNA-binding region" description="H-T-H motif" evidence="4">
    <location>
        <begin position="31"/>
        <end position="50"/>
    </location>
</feature>
<dbReference type="PANTHER" id="PTHR30055">
    <property type="entry name" value="HTH-TYPE TRANSCRIPTIONAL REGULATOR RUTR"/>
    <property type="match status" value="1"/>
</dbReference>
<feature type="domain" description="HTH tetR-type" evidence="5">
    <location>
        <begin position="8"/>
        <end position="68"/>
    </location>
</feature>